<dbReference type="PANTHER" id="PTHR46481:SF10">
    <property type="entry name" value="ZINC FINGER BED DOMAIN-CONTAINING PROTEIN 39"/>
    <property type="match status" value="1"/>
</dbReference>
<gene>
    <name evidence="12" type="primary">LOC107493192</name>
</gene>
<dbReference type="KEGG" id="adu:107493192"/>
<evidence type="ECO:0000256" key="5">
    <source>
        <dbReference type="ARBA" id="ARBA00023015"/>
    </source>
</evidence>
<dbReference type="InterPro" id="IPR003656">
    <property type="entry name" value="Znf_BED"/>
</dbReference>
<evidence type="ECO:0000256" key="9">
    <source>
        <dbReference type="SAM" id="MobiDB-lite"/>
    </source>
</evidence>
<dbReference type="Pfam" id="PF02892">
    <property type="entry name" value="zf-BED"/>
    <property type="match status" value="1"/>
</dbReference>
<keyword evidence="2" id="KW-0479">Metal-binding</keyword>
<evidence type="ECO:0000313" key="11">
    <source>
        <dbReference type="Proteomes" id="UP000515211"/>
    </source>
</evidence>
<dbReference type="RefSeq" id="XP_020981409.1">
    <property type="nucleotide sequence ID" value="XM_021125750.1"/>
</dbReference>
<keyword evidence="4" id="KW-0862">Zinc</keyword>
<name>A0A6P5M816_ARADU</name>
<evidence type="ECO:0000259" key="10">
    <source>
        <dbReference type="PROSITE" id="PS50808"/>
    </source>
</evidence>
<keyword evidence="3 8" id="KW-0863">Zinc-finger</keyword>
<dbReference type="GO" id="GO:0003677">
    <property type="term" value="F:DNA binding"/>
    <property type="evidence" value="ECO:0007669"/>
    <property type="project" value="InterPro"/>
</dbReference>
<dbReference type="Proteomes" id="UP000515211">
    <property type="component" value="Chromosome 6"/>
</dbReference>
<proteinExistence type="predicted"/>
<feature type="domain" description="BED-type" evidence="10">
    <location>
        <begin position="20"/>
        <end position="107"/>
    </location>
</feature>
<dbReference type="InterPro" id="IPR036236">
    <property type="entry name" value="Znf_C2H2_sf"/>
</dbReference>
<evidence type="ECO:0000256" key="3">
    <source>
        <dbReference type="ARBA" id="ARBA00022771"/>
    </source>
</evidence>
<dbReference type="SMART" id="SM00614">
    <property type="entry name" value="ZnF_BED"/>
    <property type="match status" value="1"/>
</dbReference>
<dbReference type="SUPFAM" id="SSF140996">
    <property type="entry name" value="Hermes dimerisation domain"/>
    <property type="match status" value="1"/>
</dbReference>
<comment type="subcellular location">
    <subcellularLocation>
        <location evidence="1">Nucleus</location>
    </subcellularLocation>
</comment>
<reference evidence="12" key="2">
    <citation type="submission" date="2025-08" db="UniProtKB">
        <authorList>
            <consortium name="RefSeq"/>
        </authorList>
    </citation>
    <scope>IDENTIFICATION</scope>
    <source>
        <tissue evidence="12">Whole plant</tissue>
    </source>
</reference>
<dbReference type="GO" id="GO:0005634">
    <property type="term" value="C:nucleus"/>
    <property type="evidence" value="ECO:0007669"/>
    <property type="project" value="UniProtKB-SubCell"/>
</dbReference>
<reference evidence="11" key="1">
    <citation type="journal article" date="2016" name="Nat. Genet.">
        <title>The genome sequences of Arachis duranensis and Arachis ipaensis, the diploid ancestors of cultivated peanut.</title>
        <authorList>
            <person name="Bertioli D.J."/>
            <person name="Cannon S.B."/>
            <person name="Froenicke L."/>
            <person name="Huang G."/>
            <person name="Farmer A.D."/>
            <person name="Cannon E.K."/>
            <person name="Liu X."/>
            <person name="Gao D."/>
            <person name="Clevenger J."/>
            <person name="Dash S."/>
            <person name="Ren L."/>
            <person name="Moretzsohn M.C."/>
            <person name="Shirasawa K."/>
            <person name="Huang W."/>
            <person name="Vidigal B."/>
            <person name="Abernathy B."/>
            <person name="Chu Y."/>
            <person name="Niederhuth C.E."/>
            <person name="Umale P."/>
            <person name="Araujo A.C."/>
            <person name="Kozik A."/>
            <person name="Kim K.D."/>
            <person name="Burow M.D."/>
            <person name="Varshney R.K."/>
            <person name="Wang X."/>
            <person name="Zhang X."/>
            <person name="Barkley N."/>
            <person name="Guimaraes P.M."/>
            <person name="Isobe S."/>
            <person name="Guo B."/>
            <person name="Liao B."/>
            <person name="Stalker H.T."/>
            <person name="Schmitz R.J."/>
            <person name="Scheffler B.E."/>
            <person name="Leal-Bertioli S.C."/>
            <person name="Xun X."/>
            <person name="Jackson S.A."/>
            <person name="Michelmore R."/>
            <person name="Ozias-Akins P."/>
        </authorList>
    </citation>
    <scope>NUCLEOTIDE SEQUENCE [LARGE SCALE GENOMIC DNA]</scope>
    <source>
        <strain evidence="11">cv. V14167</strain>
    </source>
</reference>
<evidence type="ECO:0000256" key="7">
    <source>
        <dbReference type="ARBA" id="ARBA00023242"/>
    </source>
</evidence>
<dbReference type="GeneID" id="107493192"/>
<dbReference type="SUPFAM" id="SSF57667">
    <property type="entry name" value="beta-beta-alpha zinc fingers"/>
    <property type="match status" value="1"/>
</dbReference>
<dbReference type="GO" id="GO:0008270">
    <property type="term" value="F:zinc ion binding"/>
    <property type="evidence" value="ECO:0007669"/>
    <property type="project" value="UniProtKB-KW"/>
</dbReference>
<keyword evidence="6" id="KW-0804">Transcription</keyword>
<evidence type="ECO:0000256" key="8">
    <source>
        <dbReference type="PROSITE-ProRule" id="PRU00027"/>
    </source>
</evidence>
<organism evidence="11 12">
    <name type="scientific">Arachis duranensis</name>
    <name type="common">Wild peanut</name>
    <dbReference type="NCBI Taxonomy" id="130453"/>
    <lineage>
        <taxon>Eukaryota</taxon>
        <taxon>Viridiplantae</taxon>
        <taxon>Streptophyta</taxon>
        <taxon>Embryophyta</taxon>
        <taxon>Tracheophyta</taxon>
        <taxon>Spermatophyta</taxon>
        <taxon>Magnoliopsida</taxon>
        <taxon>eudicotyledons</taxon>
        <taxon>Gunneridae</taxon>
        <taxon>Pentapetalae</taxon>
        <taxon>rosids</taxon>
        <taxon>fabids</taxon>
        <taxon>Fabales</taxon>
        <taxon>Fabaceae</taxon>
        <taxon>Papilionoideae</taxon>
        <taxon>50 kb inversion clade</taxon>
        <taxon>dalbergioids sensu lato</taxon>
        <taxon>Dalbergieae</taxon>
        <taxon>Pterocarpus clade</taxon>
        <taxon>Arachis</taxon>
    </lineage>
</organism>
<evidence type="ECO:0000313" key="12">
    <source>
        <dbReference type="RefSeq" id="XP_020981409.1"/>
    </source>
</evidence>
<keyword evidence="11" id="KW-1185">Reference proteome</keyword>
<evidence type="ECO:0000256" key="4">
    <source>
        <dbReference type="ARBA" id="ARBA00022833"/>
    </source>
</evidence>
<feature type="region of interest" description="Disordered" evidence="9">
    <location>
        <begin position="1"/>
        <end position="20"/>
    </location>
</feature>
<dbReference type="SUPFAM" id="SSF53098">
    <property type="entry name" value="Ribonuclease H-like"/>
    <property type="match status" value="1"/>
</dbReference>
<evidence type="ECO:0000256" key="6">
    <source>
        <dbReference type="ARBA" id="ARBA00023163"/>
    </source>
</evidence>
<evidence type="ECO:0000256" key="2">
    <source>
        <dbReference type="ARBA" id="ARBA00022723"/>
    </source>
</evidence>
<dbReference type="PANTHER" id="PTHR46481">
    <property type="entry name" value="ZINC FINGER BED DOMAIN-CONTAINING PROTEIN 4"/>
    <property type="match status" value="1"/>
</dbReference>
<keyword evidence="5" id="KW-0805">Transcription regulation</keyword>
<keyword evidence="7" id="KW-0539">Nucleus</keyword>
<dbReference type="InterPro" id="IPR052035">
    <property type="entry name" value="ZnF_BED_domain_contain"/>
</dbReference>
<accession>A0A6P5M816</accession>
<evidence type="ECO:0000256" key="1">
    <source>
        <dbReference type="ARBA" id="ARBA00004123"/>
    </source>
</evidence>
<protein>
    <submittedName>
        <fullName evidence="12">Zinc finger BED domain-containing protein RICESLEEPER 2-like</fullName>
    </submittedName>
</protein>
<dbReference type="AlphaFoldDB" id="A0A6P5M816"/>
<sequence length="334" mass="38362">MDDEIISETPVQASGSVDSGKKSNVWRFFKKIKKDRDGIEKAECNFCHHEYKIEKNPKTKNAYGTSHLSRHIVSCKSIPLNIRFDDDIEGLPTKIDQNVHRKKLAQAIAKHDFAFSFVEYESIRDWINYISPTIIMPSRNTLVSDLQMIYSTEKEKLRQKMSRIPNRICLTSDVWTASTTEGYICLTAHFVDENWRLVSKILNFCRMITPHTGTNMEAVLFNSLKQWGIDKKVFSITLDNASANDNMQNILKTHLCKKNSLLCDGEYFHVRCFAHILNLIVQEGLKMAAGALFKIRESVKYVKASDGRKMKFKDCVQQTEIEEGVSPKLDVPTR</sequence>
<dbReference type="PROSITE" id="PS50808">
    <property type="entry name" value="ZF_BED"/>
    <property type="match status" value="1"/>
</dbReference>
<dbReference type="GO" id="GO:0009791">
    <property type="term" value="P:post-embryonic development"/>
    <property type="evidence" value="ECO:0007669"/>
    <property type="project" value="UniProtKB-ARBA"/>
</dbReference>
<dbReference type="InterPro" id="IPR012337">
    <property type="entry name" value="RNaseH-like_sf"/>
</dbReference>